<organism evidence="2 3">
    <name type="scientific">Candidatus Roizmanbacteria bacterium CG22_combo_CG10-13_8_21_14_all_38_20</name>
    <dbReference type="NCBI Taxonomy" id="1974862"/>
    <lineage>
        <taxon>Bacteria</taxon>
        <taxon>Candidatus Roizmaniibacteriota</taxon>
    </lineage>
</organism>
<feature type="region of interest" description="Disordered" evidence="1">
    <location>
        <begin position="203"/>
        <end position="223"/>
    </location>
</feature>
<feature type="compositionally biased region" description="Pro residues" evidence="1">
    <location>
        <begin position="210"/>
        <end position="223"/>
    </location>
</feature>
<accession>A0A2H0BVN5</accession>
<dbReference type="AlphaFoldDB" id="A0A2H0BVN5"/>
<dbReference type="Proteomes" id="UP000231246">
    <property type="component" value="Unassembled WGS sequence"/>
</dbReference>
<protein>
    <submittedName>
        <fullName evidence="2">Uncharacterized protein</fullName>
    </submittedName>
</protein>
<gene>
    <name evidence="2" type="ORF">COW99_02740</name>
</gene>
<name>A0A2H0BVN5_9BACT</name>
<reference evidence="2 3" key="1">
    <citation type="submission" date="2017-09" db="EMBL/GenBank/DDBJ databases">
        <title>Depth-based differentiation of microbial function through sediment-hosted aquifers and enrichment of novel symbionts in the deep terrestrial subsurface.</title>
        <authorList>
            <person name="Probst A.J."/>
            <person name="Ladd B."/>
            <person name="Jarett J.K."/>
            <person name="Geller-Mcgrath D.E."/>
            <person name="Sieber C.M."/>
            <person name="Emerson J.B."/>
            <person name="Anantharaman K."/>
            <person name="Thomas B.C."/>
            <person name="Malmstrom R."/>
            <person name="Stieglmeier M."/>
            <person name="Klingl A."/>
            <person name="Woyke T."/>
            <person name="Ryan C.M."/>
            <person name="Banfield J.F."/>
        </authorList>
    </citation>
    <scope>NUCLEOTIDE SEQUENCE [LARGE SCALE GENOMIC DNA]</scope>
    <source>
        <strain evidence="2">CG22_combo_CG10-13_8_21_14_all_38_20</strain>
    </source>
</reference>
<evidence type="ECO:0000256" key="1">
    <source>
        <dbReference type="SAM" id="MobiDB-lite"/>
    </source>
</evidence>
<dbReference type="EMBL" id="PCTA01000019">
    <property type="protein sequence ID" value="PIP61664.1"/>
    <property type="molecule type" value="Genomic_DNA"/>
</dbReference>
<proteinExistence type="predicted"/>
<comment type="caution">
    <text evidence="2">The sequence shown here is derived from an EMBL/GenBank/DDBJ whole genome shotgun (WGS) entry which is preliminary data.</text>
</comment>
<sequence>MNTWGWSCDQDDYNRTINVDMYVDGSKISTKAAGDTRGPGVAGECGGNENHGFNWTVPASYKDGAAHSIKAVAIDTEGNGNTELPSSSAGFNKTFTCTPPGPTNLNRSCSATSSEATFSWTGVSGINDYILRIDKNDGYSDPVLEWNPMNRSTDQWICVHGTSSTRPIVQGSAYNWWEVQSSNSDCSARYGVTRTSGFTCAAPPTNTPTTVPPTPTPTTPPATPTPTVEVCSYCTISNLSCPASVASGASFDISYQYIGT</sequence>
<evidence type="ECO:0000313" key="3">
    <source>
        <dbReference type="Proteomes" id="UP000231246"/>
    </source>
</evidence>
<feature type="non-terminal residue" evidence="2">
    <location>
        <position position="260"/>
    </location>
</feature>
<evidence type="ECO:0000313" key="2">
    <source>
        <dbReference type="EMBL" id="PIP61664.1"/>
    </source>
</evidence>